<reference evidence="8" key="1">
    <citation type="submission" date="2016-10" db="EMBL/GenBank/DDBJ databases">
        <authorList>
            <person name="Varghese N."/>
            <person name="Submissions S."/>
        </authorList>
    </citation>
    <scope>NUCLEOTIDE SEQUENCE [LARGE SCALE GENOMIC DNA]</scope>
    <source>
        <strain evidence="8">DSM 21368</strain>
    </source>
</reference>
<protein>
    <submittedName>
        <fullName evidence="7">DNA-binding transcriptional regulator, IclR family</fullName>
    </submittedName>
</protein>
<sequence length="285" mass="30262">MSNYTEVDAAADDASGTRSGSGTSGAVSSSGGLRRDVDLLRALASPEARRAGGLGVSRLAEITGREKSQVSRALRALATVGLVARDPENRRYQIGWQLFALTAGSEEMHMLEEARGPMDDLLTQIDESVHLCVLHGTDVMTLVTQFPHGRRAPGLTAPVVPAHRTSAGRVLCSDHTEKQLALRFADVDLASEHRISRVHSMSDLSAEVARIRQQGYATVDEEWEIGLVGASAPVRNGTGHVVAALNVSARKERVADLDALGRTTARAATALSHALGWAARPYGAS</sequence>
<dbReference type="OrthoDB" id="4924204at2"/>
<organism evidence="7 8">
    <name type="scientific">Ruania alba</name>
    <dbReference type="NCBI Taxonomy" id="648782"/>
    <lineage>
        <taxon>Bacteria</taxon>
        <taxon>Bacillati</taxon>
        <taxon>Actinomycetota</taxon>
        <taxon>Actinomycetes</taxon>
        <taxon>Micrococcales</taxon>
        <taxon>Ruaniaceae</taxon>
        <taxon>Ruania</taxon>
    </lineage>
</organism>
<dbReference type="EMBL" id="FNTX01000001">
    <property type="protein sequence ID" value="SEE17682.1"/>
    <property type="molecule type" value="Genomic_DNA"/>
</dbReference>
<gene>
    <name evidence="7" type="ORF">SAMN04488554_1720</name>
</gene>
<keyword evidence="8" id="KW-1185">Reference proteome</keyword>
<feature type="region of interest" description="Disordered" evidence="4">
    <location>
        <begin position="1"/>
        <end position="31"/>
    </location>
</feature>
<feature type="domain" description="HTH iclR-type" evidence="5">
    <location>
        <begin position="30"/>
        <end position="96"/>
    </location>
</feature>
<keyword evidence="1" id="KW-0805">Transcription regulation</keyword>
<accession>A0A1H5GPH2</accession>
<dbReference type="GO" id="GO:0003677">
    <property type="term" value="F:DNA binding"/>
    <property type="evidence" value="ECO:0007669"/>
    <property type="project" value="UniProtKB-KW"/>
</dbReference>
<dbReference type="GO" id="GO:0045892">
    <property type="term" value="P:negative regulation of DNA-templated transcription"/>
    <property type="evidence" value="ECO:0007669"/>
    <property type="project" value="TreeGrafter"/>
</dbReference>
<evidence type="ECO:0000259" key="5">
    <source>
        <dbReference type="PROSITE" id="PS51077"/>
    </source>
</evidence>
<evidence type="ECO:0000256" key="3">
    <source>
        <dbReference type="ARBA" id="ARBA00023163"/>
    </source>
</evidence>
<evidence type="ECO:0000259" key="6">
    <source>
        <dbReference type="PROSITE" id="PS51078"/>
    </source>
</evidence>
<keyword evidence="3" id="KW-0804">Transcription</keyword>
<name>A0A1H5GPH2_9MICO</name>
<dbReference type="GO" id="GO:0003700">
    <property type="term" value="F:DNA-binding transcription factor activity"/>
    <property type="evidence" value="ECO:0007669"/>
    <property type="project" value="TreeGrafter"/>
</dbReference>
<dbReference type="SMART" id="SM00346">
    <property type="entry name" value="HTH_ICLR"/>
    <property type="match status" value="1"/>
</dbReference>
<evidence type="ECO:0000313" key="7">
    <source>
        <dbReference type="EMBL" id="SEE17682.1"/>
    </source>
</evidence>
<dbReference type="InterPro" id="IPR014757">
    <property type="entry name" value="Tscrpt_reg_IclR_C"/>
</dbReference>
<dbReference type="AlphaFoldDB" id="A0A1H5GPH2"/>
<dbReference type="InterPro" id="IPR029016">
    <property type="entry name" value="GAF-like_dom_sf"/>
</dbReference>
<dbReference type="PROSITE" id="PS51077">
    <property type="entry name" value="HTH_ICLR"/>
    <property type="match status" value="1"/>
</dbReference>
<dbReference type="SUPFAM" id="SSF46785">
    <property type="entry name" value="Winged helix' DNA-binding domain"/>
    <property type="match status" value="1"/>
</dbReference>
<evidence type="ECO:0000256" key="1">
    <source>
        <dbReference type="ARBA" id="ARBA00023015"/>
    </source>
</evidence>
<evidence type="ECO:0000313" key="8">
    <source>
        <dbReference type="Proteomes" id="UP000199220"/>
    </source>
</evidence>
<evidence type="ECO:0000256" key="2">
    <source>
        <dbReference type="ARBA" id="ARBA00023125"/>
    </source>
</evidence>
<dbReference type="Gene3D" id="3.30.450.40">
    <property type="match status" value="1"/>
</dbReference>
<dbReference type="SUPFAM" id="SSF55781">
    <property type="entry name" value="GAF domain-like"/>
    <property type="match status" value="1"/>
</dbReference>
<dbReference type="InterPro" id="IPR036390">
    <property type="entry name" value="WH_DNA-bd_sf"/>
</dbReference>
<feature type="compositionally biased region" description="Low complexity" evidence="4">
    <location>
        <begin position="12"/>
        <end position="31"/>
    </location>
</feature>
<dbReference type="InterPro" id="IPR005471">
    <property type="entry name" value="Tscrpt_reg_IclR_N"/>
</dbReference>
<dbReference type="PANTHER" id="PTHR30136">
    <property type="entry name" value="HELIX-TURN-HELIX TRANSCRIPTIONAL REGULATOR, ICLR FAMILY"/>
    <property type="match status" value="1"/>
</dbReference>
<keyword evidence="2 7" id="KW-0238">DNA-binding</keyword>
<proteinExistence type="predicted"/>
<dbReference type="InterPro" id="IPR050707">
    <property type="entry name" value="HTH_MetabolicPath_Reg"/>
</dbReference>
<dbReference type="Pfam" id="PF09339">
    <property type="entry name" value="HTH_IclR"/>
    <property type="match status" value="1"/>
</dbReference>
<dbReference type="Pfam" id="PF01614">
    <property type="entry name" value="IclR_C"/>
    <property type="match status" value="1"/>
</dbReference>
<feature type="domain" description="IclR-ED" evidence="6">
    <location>
        <begin position="97"/>
        <end position="277"/>
    </location>
</feature>
<dbReference type="PANTHER" id="PTHR30136:SF35">
    <property type="entry name" value="HTH-TYPE TRANSCRIPTIONAL REGULATOR RV1719"/>
    <property type="match status" value="1"/>
</dbReference>
<dbReference type="Gene3D" id="1.10.10.10">
    <property type="entry name" value="Winged helix-like DNA-binding domain superfamily/Winged helix DNA-binding domain"/>
    <property type="match status" value="1"/>
</dbReference>
<dbReference type="InterPro" id="IPR036388">
    <property type="entry name" value="WH-like_DNA-bd_sf"/>
</dbReference>
<dbReference type="PROSITE" id="PS51078">
    <property type="entry name" value="ICLR_ED"/>
    <property type="match status" value="1"/>
</dbReference>
<evidence type="ECO:0000256" key="4">
    <source>
        <dbReference type="SAM" id="MobiDB-lite"/>
    </source>
</evidence>
<dbReference type="CDD" id="cd00090">
    <property type="entry name" value="HTH_ARSR"/>
    <property type="match status" value="1"/>
</dbReference>
<dbReference type="Proteomes" id="UP000199220">
    <property type="component" value="Unassembled WGS sequence"/>
</dbReference>
<dbReference type="STRING" id="648782.SAMN04488554_1720"/>
<dbReference type="InterPro" id="IPR011991">
    <property type="entry name" value="ArsR-like_HTH"/>
</dbReference>
<dbReference type="RefSeq" id="WP_089772537.1">
    <property type="nucleotide sequence ID" value="NZ_FNTX01000001.1"/>
</dbReference>